<dbReference type="Proteomes" id="UP000623608">
    <property type="component" value="Unassembled WGS sequence"/>
</dbReference>
<comment type="caution">
    <text evidence="2">The sequence shown here is derived from an EMBL/GenBank/DDBJ whole genome shotgun (WGS) entry which is preliminary data.</text>
</comment>
<proteinExistence type="predicted"/>
<reference evidence="2" key="1">
    <citation type="submission" date="2021-01" db="EMBL/GenBank/DDBJ databases">
        <title>Whole genome shotgun sequence of Actinoplanes tereljensis NBRC 105297.</title>
        <authorList>
            <person name="Komaki H."/>
            <person name="Tamura T."/>
        </authorList>
    </citation>
    <scope>NUCLEOTIDE SEQUENCE</scope>
    <source>
        <strain evidence="2">NBRC 105297</strain>
    </source>
</reference>
<evidence type="ECO:0000313" key="2">
    <source>
        <dbReference type="EMBL" id="GIF25041.1"/>
    </source>
</evidence>
<accession>A0A919TWE7</accession>
<dbReference type="AlphaFoldDB" id="A0A919TWE7"/>
<keyword evidence="3" id="KW-1185">Reference proteome</keyword>
<name>A0A919TWE7_9ACTN</name>
<gene>
    <name evidence="2" type="ORF">Ate02nite_77710</name>
</gene>
<evidence type="ECO:0000313" key="3">
    <source>
        <dbReference type="Proteomes" id="UP000623608"/>
    </source>
</evidence>
<sequence>MAVAMPRRARNRTTATTAAASAAITATTARALPTCPITRQMLWPGNTAITCWQGANWDYQAVTIFNSIEMPRYNEVTATPTPWGELDVHTRPAKQD</sequence>
<protein>
    <submittedName>
        <fullName evidence="2">Uncharacterized protein</fullName>
    </submittedName>
</protein>
<feature type="chain" id="PRO_5037207532" evidence="1">
    <location>
        <begin position="32"/>
        <end position="96"/>
    </location>
</feature>
<keyword evidence="1" id="KW-0732">Signal</keyword>
<feature type="signal peptide" evidence="1">
    <location>
        <begin position="1"/>
        <end position="31"/>
    </location>
</feature>
<evidence type="ECO:0000256" key="1">
    <source>
        <dbReference type="SAM" id="SignalP"/>
    </source>
</evidence>
<organism evidence="2 3">
    <name type="scientific">Paractinoplanes tereljensis</name>
    <dbReference type="NCBI Taxonomy" id="571912"/>
    <lineage>
        <taxon>Bacteria</taxon>
        <taxon>Bacillati</taxon>
        <taxon>Actinomycetota</taxon>
        <taxon>Actinomycetes</taxon>
        <taxon>Micromonosporales</taxon>
        <taxon>Micromonosporaceae</taxon>
        <taxon>Paractinoplanes</taxon>
    </lineage>
</organism>
<dbReference type="EMBL" id="BOMY01000050">
    <property type="protein sequence ID" value="GIF25041.1"/>
    <property type="molecule type" value="Genomic_DNA"/>
</dbReference>